<evidence type="ECO:0000256" key="6">
    <source>
        <dbReference type="ARBA" id="ARBA00022723"/>
    </source>
</evidence>
<dbReference type="CDD" id="cd06186">
    <property type="entry name" value="NOX_Duox_like_FAD_NADP"/>
    <property type="match status" value="1"/>
</dbReference>
<reference evidence="17 18" key="1">
    <citation type="submission" date="2018-09" db="EMBL/GenBank/DDBJ databases">
        <title>A high-quality reference genome of wild soybean provides a powerful tool to mine soybean genomes.</title>
        <authorList>
            <person name="Xie M."/>
            <person name="Chung C.Y.L."/>
            <person name="Li M.-W."/>
            <person name="Wong F.-L."/>
            <person name="Chan T.-F."/>
            <person name="Lam H.-M."/>
        </authorList>
    </citation>
    <scope>NUCLEOTIDE SEQUENCE [LARGE SCALE GENOMIC DNA]</scope>
    <source>
        <strain evidence="18">cv. W05</strain>
        <tissue evidence="17">Hypocotyl of etiolated seedlings</tissue>
    </source>
</reference>
<evidence type="ECO:0000256" key="9">
    <source>
        <dbReference type="ARBA" id="ARBA00022857"/>
    </source>
</evidence>
<feature type="transmembrane region" description="Helical" evidence="14">
    <location>
        <begin position="551"/>
        <end position="568"/>
    </location>
</feature>
<dbReference type="InterPro" id="IPR011992">
    <property type="entry name" value="EF-hand-dom_pair"/>
</dbReference>
<evidence type="ECO:0000256" key="5">
    <source>
        <dbReference type="ARBA" id="ARBA00022692"/>
    </source>
</evidence>
<organism evidence="17 18">
    <name type="scientific">Glycine soja</name>
    <name type="common">Wild soybean</name>
    <dbReference type="NCBI Taxonomy" id="3848"/>
    <lineage>
        <taxon>Eukaryota</taxon>
        <taxon>Viridiplantae</taxon>
        <taxon>Streptophyta</taxon>
        <taxon>Embryophyta</taxon>
        <taxon>Tracheophyta</taxon>
        <taxon>Spermatophyta</taxon>
        <taxon>Magnoliopsida</taxon>
        <taxon>eudicotyledons</taxon>
        <taxon>Gunneridae</taxon>
        <taxon>Pentapetalae</taxon>
        <taxon>rosids</taxon>
        <taxon>fabids</taxon>
        <taxon>Fabales</taxon>
        <taxon>Fabaceae</taxon>
        <taxon>Papilionoideae</taxon>
        <taxon>50 kb inversion clade</taxon>
        <taxon>NPAAA clade</taxon>
        <taxon>indigoferoid/millettioid clade</taxon>
        <taxon>Phaseoleae</taxon>
        <taxon>Glycine</taxon>
        <taxon>Glycine subgen. Soja</taxon>
    </lineage>
</organism>
<accession>A0A445FKM0</accession>
<dbReference type="Pfam" id="PF08030">
    <property type="entry name" value="NAD_binding_6"/>
    <property type="match status" value="1"/>
</dbReference>
<keyword evidence="12 14" id="KW-0472">Membrane</keyword>
<dbReference type="InterPro" id="IPR018247">
    <property type="entry name" value="EF_Hand_1_Ca_BS"/>
</dbReference>
<evidence type="ECO:0000256" key="3">
    <source>
        <dbReference type="ARBA" id="ARBA00022559"/>
    </source>
</evidence>
<comment type="subcellular location">
    <subcellularLocation>
        <location evidence="1">Membrane</location>
        <topology evidence="1">Multi-pass membrane protein</topology>
    </subcellularLocation>
</comment>
<evidence type="ECO:0000256" key="1">
    <source>
        <dbReference type="ARBA" id="ARBA00004141"/>
    </source>
</evidence>
<evidence type="ECO:0000256" key="12">
    <source>
        <dbReference type="ARBA" id="ARBA00023136"/>
    </source>
</evidence>
<feature type="transmembrane region" description="Helical" evidence="14">
    <location>
        <begin position="338"/>
        <end position="357"/>
    </location>
</feature>
<keyword evidence="6" id="KW-0479">Metal-binding</keyword>
<feature type="transmembrane region" description="Helical" evidence="14">
    <location>
        <begin position="478"/>
        <end position="499"/>
    </location>
</feature>
<dbReference type="InterPro" id="IPR013121">
    <property type="entry name" value="Fe_red_NAD-bd_6"/>
</dbReference>
<feature type="domain" description="FAD-binding FR-type" evidence="16">
    <location>
        <begin position="573"/>
        <end position="696"/>
    </location>
</feature>
<evidence type="ECO:0000259" key="16">
    <source>
        <dbReference type="PROSITE" id="PS51384"/>
    </source>
</evidence>
<dbReference type="SUPFAM" id="SSF47473">
    <property type="entry name" value="EF-hand"/>
    <property type="match status" value="1"/>
</dbReference>
<dbReference type="InterPro" id="IPR013623">
    <property type="entry name" value="NADPH_Ox"/>
</dbReference>
<dbReference type="FunFam" id="1.10.238.10:FF:000049">
    <property type="entry name" value="Respiratory burst oxidase homolog A"/>
    <property type="match status" value="1"/>
</dbReference>
<dbReference type="SUPFAM" id="SSF52343">
    <property type="entry name" value="Ferredoxin reductase-like, C-terminal NADP-linked domain"/>
    <property type="match status" value="1"/>
</dbReference>
<keyword evidence="9" id="KW-0521">NADP</keyword>
<dbReference type="InterPro" id="IPR050369">
    <property type="entry name" value="RBOH/FRE"/>
</dbReference>
<feature type="transmembrane region" description="Helical" evidence="14">
    <location>
        <begin position="422"/>
        <end position="440"/>
    </location>
</feature>
<dbReference type="FunFam" id="2.40.30.10:FF:000019">
    <property type="entry name" value="Respiratory burst oxidase homolog A"/>
    <property type="match status" value="1"/>
</dbReference>
<dbReference type="PROSITE" id="PS51384">
    <property type="entry name" value="FAD_FR"/>
    <property type="match status" value="1"/>
</dbReference>
<keyword evidence="10 14" id="KW-1133">Transmembrane helix</keyword>
<evidence type="ECO:0000256" key="7">
    <source>
        <dbReference type="ARBA" id="ARBA00022827"/>
    </source>
</evidence>
<dbReference type="Gene3D" id="1.10.238.10">
    <property type="entry name" value="EF-hand"/>
    <property type="match status" value="1"/>
</dbReference>
<sequence length="854" mass="97366">MEIQLEQQQESWSETSSTGSRSTRVGFSGPMSGPLVTPNNKKSSKKSARFKDQEEEDFVEITLDVRDDTVSVQNIRGGDPETALLASRLEKRPSSLSVRLRQVSQELKRMTSSKKFDRVDRTKSGAARALKGLKFMTKNVGTEGWSQVEKRFHELAVEGKLPKTRFSQCIGMNESKEFAGELFDALSRRRGITSASITKDQLREFWEQITDQSFDSRLQTFFDMVDKDADGRITQEEVQEIIALSASANKLSKIQDRAEEYAALIIEELDPDNLGYIEIYNLEMLLLQAPAQSTNITTDSRIMSQMLSQKLVPTKDYNPIKRGFRSLAYFVEDNWKRIWVILLWLSICAALFTWKFIQYKHRAVFDVMGYCVTSAKGAAETLKFNMALILLPVCRNTITWLRSKTKLGMAVPFDDNINFHKVIAFGIAIGVGIHAIAHLTCDFPRLLHATDEEYEPMKPFFGEDRPNNYWWFVKGTEGWTGIAIVVLMAIAYTLAQPWFRRNRLNLPKPLKRLTGFNAFWYSHHLFVIVYGLFIVHGYYLYLSKEWYKKTTWMYLAIPMILYACERLLRAFRSGYKSVKILKVAVYPGNVLALHMSKPQGFKYSSGQYIFVNCPDVSPFQWHPFSITSAPGDDYVSVHIRTLGDWTSQLKAVFAKACQPASSDQSGLLRADMLQGNNIPRMPKLVIDGPYGAPAQDYKNYEVILLVGLGIGATPLISILKDVLNNMKQQKDIEEGMVESGVKNNKRKPFATNRAYFYWVTREQGSFEWFKGVMDDVAEYDKDGIIELHNYCTSVYEEGDARSALITMLQSLHHAKSGVDIVSGTRVKTHFARPNWRSVFKHTALKHPGKRVGKY</sequence>
<dbReference type="GO" id="GO:0005509">
    <property type="term" value="F:calcium ion binding"/>
    <property type="evidence" value="ECO:0007669"/>
    <property type="project" value="InterPro"/>
</dbReference>
<dbReference type="CDD" id="cd00051">
    <property type="entry name" value="EFh"/>
    <property type="match status" value="1"/>
</dbReference>
<evidence type="ECO:0000256" key="13">
    <source>
        <dbReference type="SAM" id="MobiDB-lite"/>
    </source>
</evidence>
<evidence type="ECO:0000313" key="18">
    <source>
        <dbReference type="Proteomes" id="UP000289340"/>
    </source>
</evidence>
<keyword evidence="5 14" id="KW-0812">Transmembrane</keyword>
<evidence type="ECO:0000256" key="8">
    <source>
        <dbReference type="ARBA" id="ARBA00022837"/>
    </source>
</evidence>
<feature type="region of interest" description="Disordered" evidence="13">
    <location>
        <begin position="1"/>
        <end position="51"/>
    </location>
</feature>
<evidence type="ECO:0000259" key="15">
    <source>
        <dbReference type="PROSITE" id="PS50222"/>
    </source>
</evidence>
<dbReference type="PANTHER" id="PTHR11972:SF139">
    <property type="entry name" value="RESPIRATORY BURST OXIDASE-LIKE PROTEIN"/>
    <property type="match status" value="1"/>
</dbReference>
<dbReference type="InterPro" id="IPR017927">
    <property type="entry name" value="FAD-bd_FR_type"/>
</dbReference>
<dbReference type="Gene3D" id="2.40.30.10">
    <property type="entry name" value="Translation factors"/>
    <property type="match status" value="1"/>
</dbReference>
<dbReference type="AlphaFoldDB" id="A0A445FKM0"/>
<dbReference type="Pfam" id="PF01794">
    <property type="entry name" value="Ferric_reduct"/>
    <property type="match status" value="1"/>
</dbReference>
<dbReference type="SFLD" id="SFLDG01169">
    <property type="entry name" value="NADPH_oxidase_subgroup_(NOX)"/>
    <property type="match status" value="1"/>
</dbReference>
<proteinExistence type="inferred from homology"/>
<evidence type="ECO:0000256" key="10">
    <source>
        <dbReference type="ARBA" id="ARBA00022989"/>
    </source>
</evidence>
<keyword evidence="11" id="KW-0560">Oxidoreductase</keyword>
<dbReference type="InterPro" id="IPR013130">
    <property type="entry name" value="Fe3_Rdtase_TM_dom"/>
</dbReference>
<dbReference type="PANTHER" id="PTHR11972">
    <property type="entry name" value="NADPH OXIDASE"/>
    <property type="match status" value="1"/>
</dbReference>
<feature type="domain" description="EF-hand" evidence="15">
    <location>
        <begin position="213"/>
        <end position="248"/>
    </location>
</feature>
<dbReference type="InterPro" id="IPR017938">
    <property type="entry name" value="Riboflavin_synthase-like_b-brl"/>
</dbReference>
<evidence type="ECO:0000313" key="17">
    <source>
        <dbReference type="EMBL" id="RZB49392.1"/>
    </source>
</evidence>
<dbReference type="GO" id="GO:0016174">
    <property type="term" value="F:NAD(P)H oxidase H2O2-forming activity"/>
    <property type="evidence" value="ECO:0007669"/>
    <property type="project" value="TreeGrafter"/>
</dbReference>
<feature type="transmembrane region" description="Helical" evidence="14">
    <location>
        <begin position="519"/>
        <end position="539"/>
    </location>
</feature>
<dbReference type="Gene3D" id="3.40.50.80">
    <property type="entry name" value="Nucleotide-binding domain of ferredoxin-NADP reductase (FNR) module"/>
    <property type="match status" value="1"/>
</dbReference>
<protein>
    <submittedName>
        <fullName evidence="17">Respiratory burst oxidase-like protein B isoform B</fullName>
    </submittedName>
</protein>
<comment type="similarity">
    <text evidence="2">Belongs to the RBOH (TC 5.B.1.3) family.</text>
</comment>
<evidence type="ECO:0000256" key="4">
    <source>
        <dbReference type="ARBA" id="ARBA00022630"/>
    </source>
</evidence>
<keyword evidence="4" id="KW-0285">Flavoprotein</keyword>
<dbReference type="PROSITE" id="PS50222">
    <property type="entry name" value="EF_HAND_2"/>
    <property type="match status" value="1"/>
</dbReference>
<name>A0A445FKM0_GLYSO</name>
<feature type="compositionally biased region" description="Low complexity" evidence="13">
    <location>
        <begin position="1"/>
        <end position="29"/>
    </location>
</feature>
<evidence type="ECO:0000256" key="14">
    <source>
        <dbReference type="SAM" id="Phobius"/>
    </source>
</evidence>
<dbReference type="InterPro" id="IPR013112">
    <property type="entry name" value="FAD-bd_8"/>
</dbReference>
<dbReference type="Pfam" id="PF08414">
    <property type="entry name" value="NADPH_Ox"/>
    <property type="match status" value="1"/>
</dbReference>
<dbReference type="InterPro" id="IPR000778">
    <property type="entry name" value="Cyt_b245_heavy_chain"/>
</dbReference>
<keyword evidence="18" id="KW-1185">Reference proteome</keyword>
<keyword evidence="8" id="KW-0106">Calcium</keyword>
<comment type="caution">
    <text evidence="17">The sequence shown here is derived from an EMBL/GenBank/DDBJ whole genome shotgun (WGS) entry which is preliminary data.</text>
</comment>
<gene>
    <name evidence="17" type="ORF">D0Y65_052370</name>
</gene>
<dbReference type="GO" id="GO:0005886">
    <property type="term" value="C:plasma membrane"/>
    <property type="evidence" value="ECO:0007669"/>
    <property type="project" value="TreeGrafter"/>
</dbReference>
<dbReference type="Proteomes" id="UP000289340">
    <property type="component" value="Chromosome 19"/>
</dbReference>
<evidence type="ECO:0000256" key="2">
    <source>
        <dbReference type="ARBA" id="ARBA00007975"/>
    </source>
</evidence>
<dbReference type="GO" id="GO:0004601">
    <property type="term" value="F:peroxidase activity"/>
    <property type="evidence" value="ECO:0007669"/>
    <property type="project" value="UniProtKB-KW"/>
</dbReference>
<dbReference type="Pfam" id="PF08022">
    <property type="entry name" value="FAD_binding_8"/>
    <property type="match status" value="1"/>
</dbReference>
<dbReference type="PROSITE" id="PS00018">
    <property type="entry name" value="EF_HAND_1"/>
    <property type="match status" value="1"/>
</dbReference>
<dbReference type="EMBL" id="QZWG01000019">
    <property type="protein sequence ID" value="RZB49392.1"/>
    <property type="molecule type" value="Genomic_DNA"/>
</dbReference>
<evidence type="ECO:0000256" key="11">
    <source>
        <dbReference type="ARBA" id="ARBA00023002"/>
    </source>
</evidence>
<keyword evidence="3" id="KW-0575">Peroxidase</keyword>
<dbReference type="SUPFAM" id="SSF63380">
    <property type="entry name" value="Riboflavin synthase domain-like"/>
    <property type="match status" value="1"/>
</dbReference>
<dbReference type="PRINTS" id="PR00466">
    <property type="entry name" value="GP91PHOX"/>
</dbReference>
<keyword evidence="7" id="KW-0274">FAD</keyword>
<dbReference type="InterPro" id="IPR039261">
    <property type="entry name" value="FNR_nucleotide-bd"/>
</dbReference>
<dbReference type="InterPro" id="IPR002048">
    <property type="entry name" value="EF_hand_dom"/>
</dbReference>